<evidence type="ECO:0000256" key="3">
    <source>
        <dbReference type="ARBA" id="ARBA00018886"/>
    </source>
</evidence>
<feature type="region of interest" description="Disordered" evidence="8">
    <location>
        <begin position="128"/>
        <end position="175"/>
    </location>
</feature>
<evidence type="ECO:0000256" key="7">
    <source>
        <dbReference type="RuleBase" id="RU004474"/>
    </source>
</evidence>
<dbReference type="InterPro" id="IPR012259">
    <property type="entry name" value="DHFR"/>
</dbReference>
<dbReference type="Pfam" id="PF00186">
    <property type="entry name" value="DHFR_1"/>
    <property type="match status" value="2"/>
</dbReference>
<keyword evidence="5" id="KW-0521">NADP</keyword>
<dbReference type="GO" id="GO:0046452">
    <property type="term" value="P:dihydrofolate metabolic process"/>
    <property type="evidence" value="ECO:0007669"/>
    <property type="project" value="TreeGrafter"/>
</dbReference>
<evidence type="ECO:0000313" key="10">
    <source>
        <dbReference type="EMBL" id="KAF2852726.1"/>
    </source>
</evidence>
<dbReference type="GO" id="GO:0004146">
    <property type="term" value="F:dihydrofolate reductase activity"/>
    <property type="evidence" value="ECO:0007669"/>
    <property type="project" value="UniProtKB-EC"/>
</dbReference>
<keyword evidence="6" id="KW-0560">Oxidoreductase</keyword>
<dbReference type="InterPro" id="IPR001796">
    <property type="entry name" value="DHFR_dom"/>
</dbReference>
<dbReference type="GO" id="GO:0006730">
    <property type="term" value="P:one-carbon metabolic process"/>
    <property type="evidence" value="ECO:0007669"/>
    <property type="project" value="UniProtKB-KW"/>
</dbReference>
<keyword evidence="4" id="KW-0554">One-carbon metabolism</keyword>
<feature type="compositionally biased region" description="Low complexity" evidence="8">
    <location>
        <begin position="49"/>
        <end position="73"/>
    </location>
</feature>
<name>A0A6A7BB28_9PLEO</name>
<dbReference type="PRINTS" id="PR00070">
    <property type="entry name" value="DHFR"/>
</dbReference>
<keyword evidence="11" id="KW-1185">Reference proteome</keyword>
<protein>
    <recommendedName>
        <fullName evidence="3">Dihydrofolate reductase</fullName>
        <ecNumber evidence="2">1.5.1.3</ecNumber>
    </recommendedName>
</protein>
<dbReference type="Gene3D" id="3.40.430.10">
    <property type="entry name" value="Dihydrofolate Reductase, subunit A"/>
    <property type="match status" value="1"/>
</dbReference>
<evidence type="ECO:0000256" key="6">
    <source>
        <dbReference type="ARBA" id="ARBA00023002"/>
    </source>
</evidence>
<feature type="compositionally biased region" description="Low complexity" evidence="8">
    <location>
        <begin position="128"/>
        <end position="169"/>
    </location>
</feature>
<dbReference type="EC" id="1.5.1.3" evidence="2"/>
<evidence type="ECO:0000256" key="4">
    <source>
        <dbReference type="ARBA" id="ARBA00022563"/>
    </source>
</evidence>
<sequence>MPPTPPSLTLILAATPSLGIGKNGSLPWPMLKKEMAYFARVTKRAVAGNNHNNNNSNSDSDSIATASTNTTDAGRQKMNAVIMGRKTWDSIPERLRPLKGRVNVVVTRDVEGFRSRLGARAGAVGLTATTTTTTTPSSIPTDTQAPSTSTSTTTPSSSMTSPSQTHPQPIEGPLISPSLLSALSTLQTQPTTTTTTTTTTTINKIFCIGGASLYTTALEHPSTTHILLTKIHKEYDCDTYFSQNIEASAVWRRVRGKEFEDFVGESVKEEGEEEQGVRFEFCLFEKVGV</sequence>
<comment type="similarity">
    <text evidence="7">Belongs to the dihydrofolate reductase family.</text>
</comment>
<dbReference type="GO" id="GO:0050661">
    <property type="term" value="F:NADP binding"/>
    <property type="evidence" value="ECO:0007669"/>
    <property type="project" value="InterPro"/>
</dbReference>
<organism evidence="10 11">
    <name type="scientific">Plenodomus tracheiphilus IPT5</name>
    <dbReference type="NCBI Taxonomy" id="1408161"/>
    <lineage>
        <taxon>Eukaryota</taxon>
        <taxon>Fungi</taxon>
        <taxon>Dikarya</taxon>
        <taxon>Ascomycota</taxon>
        <taxon>Pezizomycotina</taxon>
        <taxon>Dothideomycetes</taxon>
        <taxon>Pleosporomycetidae</taxon>
        <taxon>Pleosporales</taxon>
        <taxon>Pleosporineae</taxon>
        <taxon>Leptosphaeriaceae</taxon>
        <taxon>Plenodomus</taxon>
    </lineage>
</organism>
<dbReference type="UniPathway" id="UPA00077">
    <property type="reaction ID" value="UER00158"/>
</dbReference>
<dbReference type="SUPFAM" id="SSF53597">
    <property type="entry name" value="Dihydrofolate reductase-like"/>
    <property type="match status" value="1"/>
</dbReference>
<feature type="domain" description="DHFR" evidence="9">
    <location>
        <begin position="7"/>
        <end position="286"/>
    </location>
</feature>
<dbReference type="GO" id="GO:0046654">
    <property type="term" value="P:tetrahydrofolate biosynthetic process"/>
    <property type="evidence" value="ECO:0007669"/>
    <property type="project" value="UniProtKB-UniPathway"/>
</dbReference>
<dbReference type="CDD" id="cd00209">
    <property type="entry name" value="DHFR"/>
    <property type="match status" value="1"/>
</dbReference>
<dbReference type="PANTHER" id="PTHR48069:SF3">
    <property type="entry name" value="DIHYDROFOLATE REDUCTASE"/>
    <property type="match status" value="1"/>
</dbReference>
<dbReference type="GO" id="GO:0005739">
    <property type="term" value="C:mitochondrion"/>
    <property type="evidence" value="ECO:0007669"/>
    <property type="project" value="TreeGrafter"/>
</dbReference>
<accession>A0A6A7BB28</accession>
<feature type="region of interest" description="Disordered" evidence="8">
    <location>
        <begin position="48"/>
        <end position="77"/>
    </location>
</feature>
<proteinExistence type="inferred from homology"/>
<reference evidence="10" key="1">
    <citation type="submission" date="2020-01" db="EMBL/GenBank/DDBJ databases">
        <authorList>
            <consortium name="DOE Joint Genome Institute"/>
            <person name="Haridas S."/>
            <person name="Albert R."/>
            <person name="Binder M."/>
            <person name="Bloem J."/>
            <person name="Labutti K."/>
            <person name="Salamov A."/>
            <person name="Andreopoulos B."/>
            <person name="Baker S.E."/>
            <person name="Barry K."/>
            <person name="Bills G."/>
            <person name="Bluhm B.H."/>
            <person name="Cannon C."/>
            <person name="Castanera R."/>
            <person name="Culley D.E."/>
            <person name="Daum C."/>
            <person name="Ezra D."/>
            <person name="Gonzalez J.B."/>
            <person name="Henrissat B."/>
            <person name="Kuo A."/>
            <person name="Liang C."/>
            <person name="Lipzen A."/>
            <person name="Lutzoni F."/>
            <person name="Magnuson J."/>
            <person name="Mondo S."/>
            <person name="Nolan M."/>
            <person name="Ohm R."/>
            <person name="Pangilinan J."/>
            <person name="Park H.-J."/>
            <person name="Ramirez L."/>
            <person name="Alfaro M."/>
            <person name="Sun H."/>
            <person name="Tritt A."/>
            <person name="Yoshinaga Y."/>
            <person name="Zwiers L.-H."/>
            <person name="Turgeon B.G."/>
            <person name="Goodwin S.B."/>
            <person name="Spatafora J.W."/>
            <person name="Crous P.W."/>
            <person name="Grigoriev I.V."/>
        </authorList>
    </citation>
    <scope>NUCLEOTIDE SEQUENCE</scope>
    <source>
        <strain evidence="10">IPT5</strain>
    </source>
</reference>
<gene>
    <name evidence="10" type="ORF">T440DRAFT_466846</name>
</gene>
<evidence type="ECO:0000256" key="1">
    <source>
        <dbReference type="ARBA" id="ARBA00004903"/>
    </source>
</evidence>
<dbReference type="InterPro" id="IPR017925">
    <property type="entry name" value="DHFR_CS"/>
</dbReference>
<dbReference type="EMBL" id="MU006298">
    <property type="protein sequence ID" value="KAF2852726.1"/>
    <property type="molecule type" value="Genomic_DNA"/>
</dbReference>
<dbReference type="AlphaFoldDB" id="A0A6A7BB28"/>
<evidence type="ECO:0000256" key="2">
    <source>
        <dbReference type="ARBA" id="ARBA00012856"/>
    </source>
</evidence>
<evidence type="ECO:0000256" key="5">
    <source>
        <dbReference type="ARBA" id="ARBA00022857"/>
    </source>
</evidence>
<dbReference type="GO" id="GO:0046655">
    <property type="term" value="P:folic acid metabolic process"/>
    <property type="evidence" value="ECO:0007669"/>
    <property type="project" value="TreeGrafter"/>
</dbReference>
<evidence type="ECO:0000259" key="9">
    <source>
        <dbReference type="PROSITE" id="PS51330"/>
    </source>
</evidence>
<dbReference type="Proteomes" id="UP000799423">
    <property type="component" value="Unassembled WGS sequence"/>
</dbReference>
<dbReference type="OrthoDB" id="414698at2759"/>
<evidence type="ECO:0000313" key="11">
    <source>
        <dbReference type="Proteomes" id="UP000799423"/>
    </source>
</evidence>
<dbReference type="PANTHER" id="PTHR48069">
    <property type="entry name" value="DIHYDROFOLATE REDUCTASE"/>
    <property type="match status" value="1"/>
</dbReference>
<evidence type="ECO:0000256" key="8">
    <source>
        <dbReference type="SAM" id="MobiDB-lite"/>
    </source>
</evidence>
<dbReference type="PROSITE" id="PS51330">
    <property type="entry name" value="DHFR_2"/>
    <property type="match status" value="1"/>
</dbReference>
<dbReference type="InterPro" id="IPR024072">
    <property type="entry name" value="DHFR-like_dom_sf"/>
</dbReference>
<dbReference type="PROSITE" id="PS00075">
    <property type="entry name" value="DHFR_1"/>
    <property type="match status" value="1"/>
</dbReference>
<comment type="pathway">
    <text evidence="1">Cofactor biosynthesis; tetrahydrofolate biosynthesis; 5,6,7,8-tetrahydrofolate from 7,8-dihydrofolate: step 1/1.</text>
</comment>